<feature type="domain" description="PAS" evidence="9">
    <location>
        <begin position="274"/>
        <end position="319"/>
    </location>
</feature>
<dbReference type="InterPro" id="IPR052162">
    <property type="entry name" value="Sensor_kinase/Photoreceptor"/>
</dbReference>
<dbReference type="CDD" id="cd00082">
    <property type="entry name" value="HisKA"/>
    <property type="match status" value="1"/>
</dbReference>
<dbReference type="SUPFAM" id="SSF47384">
    <property type="entry name" value="Homodimeric domain of signal transducing histidine kinase"/>
    <property type="match status" value="1"/>
</dbReference>
<dbReference type="PANTHER" id="PTHR43304:SF1">
    <property type="entry name" value="PAC DOMAIN-CONTAINING PROTEIN"/>
    <property type="match status" value="1"/>
</dbReference>
<dbReference type="Pfam" id="PF13426">
    <property type="entry name" value="PAS_9"/>
    <property type="match status" value="2"/>
</dbReference>
<dbReference type="InterPro" id="IPR000700">
    <property type="entry name" value="PAS-assoc_C"/>
</dbReference>
<dbReference type="SUPFAM" id="SSF55785">
    <property type="entry name" value="PYP-like sensor domain (PAS domain)"/>
    <property type="match status" value="2"/>
</dbReference>
<keyword evidence="4" id="KW-0808">Transferase</keyword>
<dbReference type="RefSeq" id="WP_281760217.1">
    <property type="nucleotide sequence ID" value="NZ_AP026709.1"/>
</dbReference>
<dbReference type="SMART" id="SM00086">
    <property type="entry name" value="PAC"/>
    <property type="match status" value="2"/>
</dbReference>
<dbReference type="SMART" id="SM00387">
    <property type="entry name" value="HATPase_c"/>
    <property type="match status" value="1"/>
</dbReference>
<name>A0ABN6S3A4_9BACT</name>
<comment type="catalytic activity">
    <reaction evidence="1">
        <text>ATP + protein L-histidine = ADP + protein N-phospho-L-histidine.</text>
        <dbReference type="EC" id="2.7.13.3"/>
    </reaction>
</comment>
<dbReference type="InterPro" id="IPR003594">
    <property type="entry name" value="HATPase_dom"/>
</dbReference>
<dbReference type="SMART" id="SM00388">
    <property type="entry name" value="HisKA"/>
    <property type="match status" value="1"/>
</dbReference>
<evidence type="ECO:0000256" key="1">
    <source>
        <dbReference type="ARBA" id="ARBA00000085"/>
    </source>
</evidence>
<dbReference type="SUPFAM" id="SSF55874">
    <property type="entry name" value="ATPase domain of HSP90 chaperone/DNA topoisomerase II/histidine kinase"/>
    <property type="match status" value="1"/>
</dbReference>
<dbReference type="InterPro" id="IPR003661">
    <property type="entry name" value="HisK_dim/P_dom"/>
</dbReference>
<dbReference type="CDD" id="cd00130">
    <property type="entry name" value="PAS"/>
    <property type="match status" value="2"/>
</dbReference>
<evidence type="ECO:0000256" key="6">
    <source>
        <dbReference type="SAM" id="Coils"/>
    </source>
</evidence>
<feature type="domain" description="Histidine kinase" evidence="8">
    <location>
        <begin position="398"/>
        <end position="617"/>
    </location>
</feature>
<dbReference type="Pfam" id="PF02518">
    <property type="entry name" value="HATPase_c"/>
    <property type="match status" value="1"/>
</dbReference>
<feature type="transmembrane region" description="Helical" evidence="7">
    <location>
        <begin position="36"/>
        <end position="53"/>
    </location>
</feature>
<evidence type="ECO:0000259" key="10">
    <source>
        <dbReference type="PROSITE" id="PS50113"/>
    </source>
</evidence>
<dbReference type="InterPro" id="IPR001610">
    <property type="entry name" value="PAC"/>
</dbReference>
<dbReference type="Gene3D" id="3.30.450.20">
    <property type="entry name" value="PAS domain"/>
    <property type="match status" value="2"/>
</dbReference>
<dbReference type="EC" id="2.7.13.3" evidence="2"/>
<dbReference type="SMART" id="SM00091">
    <property type="entry name" value="PAS"/>
    <property type="match status" value="2"/>
</dbReference>
<accession>A0ABN6S3A4</accession>
<evidence type="ECO:0000256" key="3">
    <source>
        <dbReference type="ARBA" id="ARBA00022553"/>
    </source>
</evidence>
<dbReference type="PROSITE" id="PS50109">
    <property type="entry name" value="HIS_KIN"/>
    <property type="match status" value="1"/>
</dbReference>
<keyword evidence="7" id="KW-1133">Transmembrane helix</keyword>
<evidence type="ECO:0000313" key="11">
    <source>
        <dbReference type="EMBL" id="BDQ37699.1"/>
    </source>
</evidence>
<dbReference type="PROSITE" id="PS50112">
    <property type="entry name" value="PAS"/>
    <property type="match status" value="1"/>
</dbReference>
<protein>
    <recommendedName>
        <fullName evidence="2">histidine kinase</fullName>
        <ecNumber evidence="2">2.7.13.3</ecNumber>
    </recommendedName>
</protein>
<dbReference type="EMBL" id="AP026709">
    <property type="protein sequence ID" value="BDQ37699.1"/>
    <property type="molecule type" value="Genomic_DNA"/>
</dbReference>
<keyword evidence="5 11" id="KW-0418">Kinase</keyword>
<dbReference type="GO" id="GO:0016301">
    <property type="term" value="F:kinase activity"/>
    <property type="evidence" value="ECO:0007669"/>
    <property type="project" value="UniProtKB-KW"/>
</dbReference>
<proteinExistence type="predicted"/>
<keyword evidence="12" id="KW-1185">Reference proteome</keyword>
<reference evidence="11 12" key="1">
    <citation type="submission" date="2022-08" db="EMBL/GenBank/DDBJ databases">
        <title>Genome Sequence of the sulphate-reducing bacterium, Pseudodesulfovibrio sp. SYK.</title>
        <authorList>
            <person name="Kondo R."/>
            <person name="Kataoka T."/>
        </authorList>
    </citation>
    <scope>NUCLEOTIDE SEQUENCE [LARGE SCALE GENOMIC DNA]</scope>
    <source>
        <strain evidence="11 12">SYK</strain>
    </source>
</reference>
<sequence length="617" mass="68818">MFDVVLESLRTIVLAGILVFFIRADKDVEHGRRGYLFIKIGFLLVLFGSFMDITDNFESLNWTVIGGDTPVQAFLEKIVGYLAGFVLIAIGLLMWLPTLQTMENIQDCLEKDKHVLGREYDELTRALERENRKRRAVEASLLIAEERRMMLYEKAPVPIVHGIIGGNLVEWNTTFAEMLGYESFEELSGVVSGFGDPFFMWPYRTEAEEMLAALRAEKVVLNYEARLQRKDGTIILVRMDFTTVEDRDGVNYYFYCFAEDITERRAAEELLASSERRMKAIMDTMPIGLTLLDEKTREVVDVNAAMLSMTGYSRESLVGHQCCEFLCQRDKALCPALDEGEAVASDERIIRMENGDSLPVLKSVSRVTLDNMACLLEAFVDISEQKRLEHLKEDVDRIIAHDLKAPIIGVISACKVLLMDEDDVQGEIRDILETIEQQGRKVLRMIGMSMTVYKMEAGSYVYIPSQVNFVDVVNNVLTELDDLAGGLSVTVDVRFSDSTDLVSPSLVVLGQDILYESMVANLLKNAIEASPSGGTVVLEMGKCDTDVMRMAISNSGVVPVDIRETFFEKYATSGKSSGTGLGTYSASLVVKTVGGEIHMETSDEEGRTSVFVTLPCG</sequence>
<feature type="domain" description="PAC" evidence="10">
    <location>
        <begin position="221"/>
        <end position="273"/>
    </location>
</feature>
<organism evidence="11 12">
    <name type="scientific">Pseudodesulfovibrio nedwellii</name>
    <dbReference type="NCBI Taxonomy" id="2973072"/>
    <lineage>
        <taxon>Bacteria</taxon>
        <taxon>Pseudomonadati</taxon>
        <taxon>Thermodesulfobacteriota</taxon>
        <taxon>Desulfovibrionia</taxon>
        <taxon>Desulfovibrionales</taxon>
        <taxon>Desulfovibrionaceae</taxon>
    </lineage>
</organism>
<evidence type="ECO:0000259" key="9">
    <source>
        <dbReference type="PROSITE" id="PS50112"/>
    </source>
</evidence>
<evidence type="ECO:0000256" key="7">
    <source>
        <dbReference type="SAM" id="Phobius"/>
    </source>
</evidence>
<dbReference type="Proteomes" id="UP001317742">
    <property type="component" value="Chromosome"/>
</dbReference>
<dbReference type="Gene3D" id="3.30.565.10">
    <property type="entry name" value="Histidine kinase-like ATPase, C-terminal domain"/>
    <property type="match status" value="1"/>
</dbReference>
<gene>
    <name evidence="11" type="ORF">SYK_20590</name>
</gene>
<evidence type="ECO:0000313" key="12">
    <source>
        <dbReference type="Proteomes" id="UP001317742"/>
    </source>
</evidence>
<dbReference type="PROSITE" id="PS50113">
    <property type="entry name" value="PAC"/>
    <property type="match status" value="1"/>
</dbReference>
<keyword evidence="3" id="KW-0597">Phosphoprotein</keyword>
<evidence type="ECO:0000259" key="8">
    <source>
        <dbReference type="PROSITE" id="PS50109"/>
    </source>
</evidence>
<keyword evidence="7" id="KW-0472">Membrane</keyword>
<feature type="coiled-coil region" evidence="6">
    <location>
        <begin position="113"/>
        <end position="147"/>
    </location>
</feature>
<dbReference type="PANTHER" id="PTHR43304">
    <property type="entry name" value="PHYTOCHROME-LIKE PROTEIN CPH1"/>
    <property type="match status" value="1"/>
</dbReference>
<evidence type="ECO:0000256" key="4">
    <source>
        <dbReference type="ARBA" id="ARBA00022679"/>
    </source>
</evidence>
<evidence type="ECO:0000256" key="5">
    <source>
        <dbReference type="ARBA" id="ARBA00022777"/>
    </source>
</evidence>
<evidence type="ECO:0000256" key="2">
    <source>
        <dbReference type="ARBA" id="ARBA00012438"/>
    </source>
</evidence>
<dbReference type="InterPro" id="IPR036890">
    <property type="entry name" value="HATPase_C_sf"/>
</dbReference>
<dbReference type="NCBIfam" id="TIGR00229">
    <property type="entry name" value="sensory_box"/>
    <property type="match status" value="2"/>
</dbReference>
<keyword evidence="6" id="KW-0175">Coiled coil</keyword>
<dbReference type="InterPro" id="IPR000014">
    <property type="entry name" value="PAS"/>
</dbReference>
<dbReference type="InterPro" id="IPR005467">
    <property type="entry name" value="His_kinase_dom"/>
</dbReference>
<dbReference type="InterPro" id="IPR035965">
    <property type="entry name" value="PAS-like_dom_sf"/>
</dbReference>
<feature type="transmembrane region" description="Helical" evidence="7">
    <location>
        <begin position="6"/>
        <end position="24"/>
    </location>
</feature>
<keyword evidence="7" id="KW-0812">Transmembrane</keyword>
<dbReference type="InterPro" id="IPR036097">
    <property type="entry name" value="HisK_dim/P_sf"/>
</dbReference>
<feature type="transmembrane region" description="Helical" evidence="7">
    <location>
        <begin position="78"/>
        <end position="96"/>
    </location>
</feature>
<dbReference type="Gene3D" id="1.10.287.130">
    <property type="match status" value="1"/>
</dbReference>